<organism evidence="1 2">
    <name type="scientific">Actinomadura montaniterrae</name>
    <dbReference type="NCBI Taxonomy" id="1803903"/>
    <lineage>
        <taxon>Bacteria</taxon>
        <taxon>Bacillati</taxon>
        <taxon>Actinomycetota</taxon>
        <taxon>Actinomycetes</taxon>
        <taxon>Streptosporangiales</taxon>
        <taxon>Thermomonosporaceae</taxon>
        <taxon>Actinomadura</taxon>
    </lineage>
</organism>
<keyword evidence="2" id="KW-1185">Reference proteome</keyword>
<proteinExistence type="predicted"/>
<evidence type="ECO:0000313" key="1">
    <source>
        <dbReference type="EMBL" id="KAB2388748.1"/>
    </source>
</evidence>
<dbReference type="PANTHER" id="PTHR28152:SF1">
    <property type="entry name" value="HYDROXYACYL-THIOESTER DEHYDRATASE TYPE 2, MITOCHONDRIAL"/>
    <property type="match status" value="1"/>
</dbReference>
<evidence type="ECO:0000313" key="2">
    <source>
        <dbReference type="Proteomes" id="UP000483004"/>
    </source>
</evidence>
<dbReference type="OrthoDB" id="7183822at2"/>
<name>A0A6L3W6Z2_9ACTN</name>
<protein>
    <submittedName>
        <fullName evidence="1">Acyl dehydratase</fullName>
    </submittedName>
</protein>
<dbReference type="AlphaFoldDB" id="A0A6L3W6Z2"/>
<gene>
    <name evidence="1" type="ORF">F9B16_02105</name>
</gene>
<comment type="caution">
    <text evidence="1">The sequence shown here is derived from an EMBL/GenBank/DDBJ whole genome shotgun (WGS) entry which is preliminary data.</text>
</comment>
<dbReference type="GO" id="GO:0019171">
    <property type="term" value="F:(3R)-hydroxyacyl-[acyl-carrier-protein] dehydratase activity"/>
    <property type="evidence" value="ECO:0007669"/>
    <property type="project" value="TreeGrafter"/>
</dbReference>
<dbReference type="InterPro" id="IPR052741">
    <property type="entry name" value="Mitochondrial_HTD2"/>
</dbReference>
<dbReference type="Proteomes" id="UP000483004">
    <property type="component" value="Unassembled WGS sequence"/>
</dbReference>
<dbReference type="SUPFAM" id="SSF54637">
    <property type="entry name" value="Thioesterase/thiol ester dehydrase-isomerase"/>
    <property type="match status" value="1"/>
</dbReference>
<dbReference type="InterPro" id="IPR029069">
    <property type="entry name" value="HotDog_dom_sf"/>
</dbReference>
<dbReference type="PANTHER" id="PTHR28152">
    <property type="entry name" value="HYDROXYACYL-THIOESTER DEHYDRATASE TYPE 2, MITOCHONDRIAL"/>
    <property type="match status" value="1"/>
</dbReference>
<dbReference type="EMBL" id="WBMR01000003">
    <property type="protein sequence ID" value="KAB2388748.1"/>
    <property type="molecule type" value="Genomic_DNA"/>
</dbReference>
<dbReference type="Gene3D" id="3.10.129.10">
    <property type="entry name" value="Hotdog Thioesterase"/>
    <property type="match status" value="1"/>
</dbReference>
<accession>A0A6L3W6Z2</accession>
<dbReference type="RefSeq" id="WP_151538095.1">
    <property type="nucleotide sequence ID" value="NZ_WBMR01000003.1"/>
</dbReference>
<sequence>MKPEPGTVCPPLEVTPTRVQLFRFSAVTWNSHRIHYDQEHARAEGFPDVVVQSTLHGEMFARTVLRWAGPGAALRRVEWRNRASAYAGTPLIFAATVTEVREAGDGHLVELALTGTAADGTVCSTGTVEVHVPSS</sequence>
<reference evidence="1 2" key="1">
    <citation type="submission" date="2019-09" db="EMBL/GenBank/DDBJ databases">
        <title>Actinomadura physcomitrii sp. nov., a novel actinomycete isolated from moss [Physcomitrium sphaericum (Ludw) Fuernr].</title>
        <authorList>
            <person name="Liu C."/>
            <person name="Zhuang X."/>
        </authorList>
    </citation>
    <scope>NUCLEOTIDE SEQUENCE [LARGE SCALE GENOMIC DNA]</scope>
    <source>
        <strain evidence="1 2">CYP1-1B</strain>
    </source>
</reference>